<keyword evidence="2" id="KW-0732">Signal</keyword>
<dbReference type="Proteomes" id="UP000326340">
    <property type="component" value="Unassembled WGS sequence"/>
</dbReference>
<dbReference type="AlphaFoldDB" id="A0A5Q4BHC7"/>
<feature type="compositionally biased region" description="Pro residues" evidence="1">
    <location>
        <begin position="24"/>
        <end position="34"/>
    </location>
</feature>
<evidence type="ECO:0000256" key="1">
    <source>
        <dbReference type="SAM" id="MobiDB-lite"/>
    </source>
</evidence>
<feature type="chain" id="PRO_5025037075" evidence="2">
    <location>
        <begin position="17"/>
        <end position="59"/>
    </location>
</feature>
<evidence type="ECO:0000313" key="4">
    <source>
        <dbReference type="Proteomes" id="UP000326340"/>
    </source>
</evidence>
<evidence type="ECO:0000313" key="3">
    <source>
        <dbReference type="EMBL" id="TQN66345.1"/>
    </source>
</evidence>
<comment type="caution">
    <text evidence="3">The sequence shown here is derived from an EMBL/GenBank/DDBJ whole genome shotgun (WGS) entry which is preliminary data.</text>
</comment>
<name>A0A5Q4BHC7_9PEZI</name>
<gene>
    <name evidence="3" type="ORF">CSHISOI_09099</name>
</gene>
<protein>
    <submittedName>
        <fullName evidence="3">Uncharacterized protein</fullName>
    </submittedName>
</protein>
<feature type="signal peptide" evidence="2">
    <location>
        <begin position="1"/>
        <end position="16"/>
    </location>
</feature>
<sequence length="59" mass="5924">MKFLTAILAFAAVAAAAPVASPEPLLPPEAPNPCGPEGTMYWSLTGDDTGGGWGVSSSF</sequence>
<feature type="region of interest" description="Disordered" evidence="1">
    <location>
        <begin position="19"/>
        <end position="45"/>
    </location>
</feature>
<reference evidence="3 4" key="1">
    <citation type="journal article" date="2019" name="Sci. Rep.">
        <title>Colletotrichum shisoi sp. nov., an anthracnose pathogen of Perilla frutescens in Japan: molecular phylogenetic, morphological and genomic evidence.</title>
        <authorList>
            <person name="Gan P."/>
            <person name="Tsushima A."/>
            <person name="Hiroyama R."/>
            <person name="Narusaka M."/>
            <person name="Takano Y."/>
            <person name="Narusaka Y."/>
            <person name="Kawaradani M."/>
            <person name="Damm U."/>
            <person name="Shirasu K."/>
        </authorList>
    </citation>
    <scope>NUCLEOTIDE SEQUENCE [LARGE SCALE GENOMIC DNA]</scope>
    <source>
        <strain evidence="3 4">PG-2018a</strain>
    </source>
</reference>
<keyword evidence="4" id="KW-1185">Reference proteome</keyword>
<organism evidence="3 4">
    <name type="scientific">Colletotrichum shisoi</name>
    <dbReference type="NCBI Taxonomy" id="2078593"/>
    <lineage>
        <taxon>Eukaryota</taxon>
        <taxon>Fungi</taxon>
        <taxon>Dikarya</taxon>
        <taxon>Ascomycota</taxon>
        <taxon>Pezizomycotina</taxon>
        <taxon>Sordariomycetes</taxon>
        <taxon>Hypocreomycetidae</taxon>
        <taxon>Glomerellales</taxon>
        <taxon>Glomerellaceae</taxon>
        <taxon>Colletotrichum</taxon>
        <taxon>Colletotrichum destructivum species complex</taxon>
    </lineage>
</organism>
<accession>A0A5Q4BHC7</accession>
<evidence type="ECO:0000256" key="2">
    <source>
        <dbReference type="SAM" id="SignalP"/>
    </source>
</evidence>
<proteinExistence type="predicted"/>
<dbReference type="EMBL" id="PUHP01001239">
    <property type="protein sequence ID" value="TQN66345.1"/>
    <property type="molecule type" value="Genomic_DNA"/>
</dbReference>